<dbReference type="InterPro" id="IPR014622">
    <property type="entry name" value="UCP036794_erythomycin"/>
</dbReference>
<proteinExistence type="predicted"/>
<dbReference type="InterPro" id="IPR052036">
    <property type="entry name" value="Hydrolase/PRTase-associated"/>
</dbReference>
<reference evidence="2 3" key="1">
    <citation type="submission" date="2015-03" db="EMBL/GenBank/DDBJ databases">
        <title>Genome sequence of Variovorax paradoxus TBEA6.</title>
        <authorList>
            <person name="Poehlein A."/>
            <person name="Schuldes J."/>
            <person name="Wuebbeler J.H."/>
            <person name="Hiessl S."/>
            <person name="Steinbuechel A."/>
            <person name="Daniel R."/>
        </authorList>
    </citation>
    <scope>NUCLEOTIDE SEQUENCE [LARGE SCALE GENOMIC DNA]</scope>
    <source>
        <strain evidence="2 3">TBEA6</strain>
    </source>
</reference>
<evidence type="ECO:0000313" key="2">
    <source>
        <dbReference type="EMBL" id="KLN56468.1"/>
    </source>
</evidence>
<evidence type="ECO:0000256" key="1">
    <source>
        <dbReference type="SAM" id="MobiDB-lite"/>
    </source>
</evidence>
<feature type="region of interest" description="Disordered" evidence="1">
    <location>
        <begin position="1"/>
        <end position="21"/>
    </location>
</feature>
<dbReference type="Proteomes" id="UP000035170">
    <property type="component" value="Unassembled WGS sequence"/>
</dbReference>
<dbReference type="CDD" id="cd14728">
    <property type="entry name" value="Ere-like"/>
    <property type="match status" value="1"/>
</dbReference>
<gene>
    <name evidence="2" type="ORF">VPARA_24100</name>
</gene>
<dbReference type="GO" id="GO:0046677">
    <property type="term" value="P:response to antibiotic"/>
    <property type="evidence" value="ECO:0007669"/>
    <property type="project" value="InterPro"/>
</dbReference>
<dbReference type="InterPro" id="IPR007815">
    <property type="entry name" value="Emycin_Estase"/>
</dbReference>
<accession>A0A0H2M236</accession>
<dbReference type="PANTHER" id="PTHR31299">
    <property type="entry name" value="ESTERASE, PUTATIVE (AFU_ORTHOLOGUE AFUA_1G05850)-RELATED"/>
    <property type="match status" value="1"/>
</dbReference>
<dbReference type="PANTHER" id="PTHR31299:SF0">
    <property type="entry name" value="ESTERASE, PUTATIVE (AFU_ORTHOLOGUE AFUA_1G05850)-RELATED"/>
    <property type="match status" value="1"/>
</dbReference>
<dbReference type="AlphaFoldDB" id="A0A0H2M236"/>
<evidence type="ECO:0000313" key="3">
    <source>
        <dbReference type="Proteomes" id="UP000035170"/>
    </source>
</evidence>
<dbReference type="PATRIC" id="fig|34073.19.peg.2474"/>
<organism evidence="2 3">
    <name type="scientific">Variovorax paradoxus</name>
    <dbReference type="NCBI Taxonomy" id="34073"/>
    <lineage>
        <taxon>Bacteria</taxon>
        <taxon>Pseudomonadati</taxon>
        <taxon>Pseudomonadota</taxon>
        <taxon>Betaproteobacteria</taxon>
        <taxon>Burkholderiales</taxon>
        <taxon>Comamonadaceae</taxon>
        <taxon>Variovorax</taxon>
    </lineage>
</organism>
<dbReference type="Gene3D" id="3.30.1870.10">
    <property type="entry name" value="EreA-like, domain 2"/>
    <property type="match status" value="1"/>
</dbReference>
<keyword evidence="3" id="KW-1185">Reference proteome</keyword>
<dbReference type="PIRSF" id="PIRSF036794">
    <property type="entry name" value="UCP_erythr_ester"/>
    <property type="match status" value="1"/>
</dbReference>
<dbReference type="RefSeq" id="WP_047784691.1">
    <property type="nucleotide sequence ID" value="NZ_JZWI01000011.1"/>
</dbReference>
<name>A0A0H2M236_VARPD</name>
<comment type="caution">
    <text evidence="2">The sequence shown here is derived from an EMBL/GenBank/DDBJ whole genome shotgun (WGS) entry which is preliminary data.</text>
</comment>
<dbReference type="SUPFAM" id="SSF159501">
    <property type="entry name" value="EreA/ChaN-like"/>
    <property type="match status" value="1"/>
</dbReference>
<dbReference type="Gene3D" id="3.40.1660.10">
    <property type="entry name" value="EreA-like (biosynthetic domain)"/>
    <property type="match status" value="1"/>
</dbReference>
<dbReference type="Pfam" id="PF05139">
    <property type="entry name" value="Erythro_esteras"/>
    <property type="match status" value="1"/>
</dbReference>
<protein>
    <submittedName>
        <fullName evidence="2">Erythromycin esterase</fullName>
    </submittedName>
</protein>
<dbReference type="Gene3D" id="1.20.1440.30">
    <property type="entry name" value="Biosynthetic Protein domain"/>
    <property type="match status" value="1"/>
</dbReference>
<sequence length="448" mass="50055">MTPSPISKEADALRAAAHPMDGSSGDHDALLELIGDAHYVLLGEASHGTHEFYAARADVTRRLLAEKGFNAVAIEGDWPDAYRVNRYVKGAGDDADAREALAGFRRFPTWMWRNEIVASFVEWQRAFNDAGPAQGKTGFYGLDLYSLHASIEAVLAYFDRTDPEAARSARERYGCFDRFGDGGQVYGLMAGLGNTPSCQREVVDMLVQMRRAAGDAWRSGIAANEEEAFNAEQNARLIKNAEAYYRSMYLSDMSSWNLRDRHMVETLGEIERHLWRASERPKIVVWAHNSHLGDARATEMGEQRGELNVGQLVRERQGRDAVLVGFTTHAGTVMAASDWGAAAERKQVAASRPDSYEGLMHETGFERFMLPLRGEGSPFFALRAPRLERAIGVIYRPETERQSHYFFARLPVQFDALLHFDRSRAVEPLEHDAASMDAEVPETYPSGQ</sequence>
<dbReference type="EMBL" id="JZWI01000011">
    <property type="protein sequence ID" value="KLN56468.1"/>
    <property type="molecule type" value="Genomic_DNA"/>
</dbReference>